<accession>A0A5B7JCP8</accession>
<proteinExistence type="predicted"/>
<name>A0A5B7JCP8_PORTR</name>
<reference evidence="1 2" key="1">
    <citation type="submission" date="2019-05" db="EMBL/GenBank/DDBJ databases">
        <title>Another draft genome of Portunus trituberculatus and its Hox gene families provides insights of decapod evolution.</title>
        <authorList>
            <person name="Jeong J.-H."/>
            <person name="Song I."/>
            <person name="Kim S."/>
            <person name="Choi T."/>
            <person name="Kim D."/>
            <person name="Ryu S."/>
            <person name="Kim W."/>
        </authorList>
    </citation>
    <scope>NUCLEOTIDE SEQUENCE [LARGE SCALE GENOMIC DNA]</scope>
    <source>
        <tissue evidence="1">Muscle</tissue>
    </source>
</reference>
<comment type="caution">
    <text evidence="1">The sequence shown here is derived from an EMBL/GenBank/DDBJ whole genome shotgun (WGS) entry which is preliminary data.</text>
</comment>
<dbReference type="Proteomes" id="UP000324222">
    <property type="component" value="Unassembled WGS sequence"/>
</dbReference>
<dbReference type="EMBL" id="VSRR010103296">
    <property type="protein sequence ID" value="MPC95721.1"/>
    <property type="molecule type" value="Genomic_DNA"/>
</dbReference>
<sequence length="106" mass="11027">MQGSARVCVCAAVSGNSVVGSVRVAPGTPQGTATSVTRCALGEEDVMLRGLSTAKGVASLVSGEGRLERKTLHAKARHRTHCHSTEHTTLGTARTVTRVTEAREDS</sequence>
<protein>
    <submittedName>
        <fullName evidence="1">Uncharacterized protein</fullName>
    </submittedName>
</protein>
<keyword evidence="2" id="KW-1185">Reference proteome</keyword>
<evidence type="ECO:0000313" key="1">
    <source>
        <dbReference type="EMBL" id="MPC95721.1"/>
    </source>
</evidence>
<evidence type="ECO:0000313" key="2">
    <source>
        <dbReference type="Proteomes" id="UP000324222"/>
    </source>
</evidence>
<gene>
    <name evidence="1" type="ORF">E2C01_090945</name>
</gene>
<organism evidence="1 2">
    <name type="scientific">Portunus trituberculatus</name>
    <name type="common">Swimming crab</name>
    <name type="synonym">Neptunus trituberculatus</name>
    <dbReference type="NCBI Taxonomy" id="210409"/>
    <lineage>
        <taxon>Eukaryota</taxon>
        <taxon>Metazoa</taxon>
        <taxon>Ecdysozoa</taxon>
        <taxon>Arthropoda</taxon>
        <taxon>Crustacea</taxon>
        <taxon>Multicrustacea</taxon>
        <taxon>Malacostraca</taxon>
        <taxon>Eumalacostraca</taxon>
        <taxon>Eucarida</taxon>
        <taxon>Decapoda</taxon>
        <taxon>Pleocyemata</taxon>
        <taxon>Brachyura</taxon>
        <taxon>Eubrachyura</taxon>
        <taxon>Portunoidea</taxon>
        <taxon>Portunidae</taxon>
        <taxon>Portuninae</taxon>
        <taxon>Portunus</taxon>
    </lineage>
</organism>
<dbReference type="AlphaFoldDB" id="A0A5B7JCP8"/>